<accession>A0ACC5RKZ2</accession>
<dbReference type="Proteomes" id="UP000633731">
    <property type="component" value="Unassembled WGS sequence"/>
</dbReference>
<gene>
    <name evidence="1" type="ORF">JJL49_08840</name>
</gene>
<evidence type="ECO:0000313" key="1">
    <source>
        <dbReference type="EMBL" id="MBK4725329.1"/>
    </source>
</evidence>
<proteinExistence type="predicted"/>
<protein>
    <submittedName>
        <fullName evidence="1">Uncharacterized protein</fullName>
    </submittedName>
</protein>
<name>A0ACC5RKZ2_ENTAG</name>
<organism evidence="1 2">
    <name type="scientific">Enterobacter agglomerans</name>
    <name type="common">Erwinia herbicola</name>
    <name type="synonym">Pantoea agglomerans</name>
    <dbReference type="NCBI Taxonomy" id="549"/>
    <lineage>
        <taxon>Bacteria</taxon>
        <taxon>Pseudomonadati</taxon>
        <taxon>Pseudomonadota</taxon>
        <taxon>Gammaproteobacteria</taxon>
        <taxon>Enterobacterales</taxon>
        <taxon>Erwiniaceae</taxon>
        <taxon>Pantoea</taxon>
        <taxon>Pantoea agglomerans group</taxon>
    </lineage>
</organism>
<keyword evidence="2" id="KW-1185">Reference proteome</keyword>
<evidence type="ECO:0000313" key="2">
    <source>
        <dbReference type="Proteomes" id="UP000633731"/>
    </source>
</evidence>
<comment type="caution">
    <text evidence="1">The sequence shown here is derived from an EMBL/GenBank/DDBJ whole genome shotgun (WGS) entry which is preliminary data.</text>
</comment>
<sequence>MPEKVDGHNIAALRNLTGAGITFMFTAWIQSQMSDLIILSKNKFLIKPFIENEKEIPHDYHVIRVKYWEFTFSKVLGEFINEFGSILSEEDEIHLKRIMNVRNFLGHSHVSIARDYLLHAPSGTQARKQEVFDSLGIFKPYNCSEPPLALWDENIFIRTSNEIEHIDQSILAKVADYVGIPHGRIR</sequence>
<reference evidence="1" key="1">
    <citation type="submission" date="2021-01" db="EMBL/GenBank/DDBJ databases">
        <title>Draft genome of Pantoea agglomerans Eh 335.</title>
        <authorList>
            <person name="Emsley S.A."/>
            <person name="Oline D.K."/>
            <person name="Saw J.H."/>
            <person name="Ushijima B."/>
            <person name="Videau P."/>
            <person name="Koyack M.J."/>
        </authorList>
    </citation>
    <scope>NUCLEOTIDE SEQUENCE</scope>
    <source>
        <strain evidence="1">Eh 335</strain>
    </source>
</reference>
<dbReference type="EMBL" id="JAEOXF010000004">
    <property type="protein sequence ID" value="MBK4725329.1"/>
    <property type="molecule type" value="Genomic_DNA"/>
</dbReference>